<evidence type="ECO:0000256" key="5">
    <source>
        <dbReference type="ARBA" id="ARBA00022833"/>
    </source>
</evidence>
<organism evidence="12">
    <name type="scientific">Fagus sylvatica</name>
    <name type="common">Beechnut</name>
    <dbReference type="NCBI Taxonomy" id="28930"/>
    <lineage>
        <taxon>Eukaryota</taxon>
        <taxon>Viridiplantae</taxon>
        <taxon>Streptophyta</taxon>
        <taxon>Embryophyta</taxon>
        <taxon>Tracheophyta</taxon>
        <taxon>Spermatophyta</taxon>
        <taxon>Magnoliopsida</taxon>
        <taxon>eudicotyledons</taxon>
        <taxon>Gunneridae</taxon>
        <taxon>Pentapetalae</taxon>
        <taxon>rosids</taxon>
        <taxon>fabids</taxon>
        <taxon>Fagales</taxon>
        <taxon>Fagaceae</taxon>
        <taxon>Fagus</taxon>
    </lineage>
</organism>
<keyword evidence="6 9" id="KW-0482">Metalloprotease</keyword>
<dbReference type="InterPro" id="IPR001567">
    <property type="entry name" value="Pept_M3A_M3B_dom"/>
</dbReference>
<dbReference type="InterPro" id="IPR034005">
    <property type="entry name" value="M3A_DCP"/>
</dbReference>
<evidence type="ECO:0000256" key="1">
    <source>
        <dbReference type="ARBA" id="ARBA00006040"/>
    </source>
</evidence>
<keyword evidence="2 9" id="KW-0645">Protease</keyword>
<dbReference type="EC" id="3.4.24.70" evidence="8"/>
<dbReference type="GO" id="GO:0046872">
    <property type="term" value="F:metal ion binding"/>
    <property type="evidence" value="ECO:0007669"/>
    <property type="project" value="UniProtKB-UniRule"/>
</dbReference>
<keyword evidence="3 9" id="KW-0479">Metal-binding</keyword>
<keyword evidence="5 9" id="KW-0862">Zinc</keyword>
<dbReference type="FunFam" id="3.40.390.10:FF:000009">
    <property type="entry name" value="Oligopeptidase A"/>
    <property type="match status" value="1"/>
</dbReference>
<dbReference type="InterPro" id="IPR045666">
    <property type="entry name" value="OpdA_N"/>
</dbReference>
<evidence type="ECO:0000259" key="11">
    <source>
        <dbReference type="Pfam" id="PF19310"/>
    </source>
</evidence>
<evidence type="ECO:0000256" key="6">
    <source>
        <dbReference type="ARBA" id="ARBA00023049"/>
    </source>
</evidence>
<dbReference type="GO" id="GO:0006508">
    <property type="term" value="P:proteolysis"/>
    <property type="evidence" value="ECO:0007669"/>
    <property type="project" value="UniProtKB-KW"/>
</dbReference>
<evidence type="ECO:0000313" key="12">
    <source>
        <dbReference type="EMBL" id="SPD25011.1"/>
    </source>
</evidence>
<dbReference type="AlphaFoldDB" id="A0A2N9IM11"/>
<dbReference type="SUPFAM" id="SSF55486">
    <property type="entry name" value="Metalloproteases ('zincins'), catalytic domain"/>
    <property type="match status" value="1"/>
</dbReference>
<feature type="domain" description="Peptidase M3A/M3B catalytic" evidence="10">
    <location>
        <begin position="235"/>
        <end position="359"/>
    </location>
</feature>
<dbReference type="PANTHER" id="PTHR11804">
    <property type="entry name" value="PROTEASE M3 THIMET OLIGOPEPTIDASE-RELATED"/>
    <property type="match status" value="1"/>
</dbReference>
<sequence>MEDSISIESNPLLQDFDFPPFDAVEPKHVRPGIRALLKSLEDDLLELERTVEPTWPKLVEPLEKIGDRLNVVWGIVNHLKAVKDSPELRSAIEEVQPEKVKFELRLGQSKPIYNAFKAIQESPDWPTLSDACKRIVESQIKEAILNGVSLEDDKREQFNKIQQELEKISQKFGENVLDATKKFEKLIIDKKEIEGLPATALGLAAQTAVSKGHENATAEDGPWIITLDAPSFISVMQHARNRSLREEVYRAYVTRASSGDLDNTALIEQILKLRLEKAKLLNYNNFAEVSMATKMATVEKAEELLEKLRSASWNAAVQDVDDLKVFSKNQGAQEADELSHWDITFWSERLRESKFDINEVASIRGLIGCGHLAMLNAGVSCDGWCAAALIPCYSWEVEELRPFFSLPKVMDGLFNLAKTLFGIDIEPADGLAPVWNSDVRFYRVKDSSGNPIAYFYFDPYTRSSEKRGGAWMDEVVGRSRVLSRDGTSARLPVAHMVCNQTPPVGSKPSLMTFREVETVFHEFGHALQHMLTKQDEGLVSGIRGIEWDAVELPSQFMENWCYHRDTLMSIAKHYETGESLPEEVYLKLLAARTFRAGSLSLRQVPIVAPNMAPDGLRWKLCKDGAFTSRSFYYALIDRRGIRFASVDLELHTKYVPGGSESVYDVDRRVSEKTQVIPPLPEDRFLCSFSHIFGGGYAAGYYSYKWAEVLSADAFSAFEDAGLDDNKAVKETGHKFRETILALGGGKAPEEVFVEFRGREPSPEALLRHNGLLSIPATASA</sequence>
<keyword evidence="4 9" id="KW-0378">Hydrolase</keyword>
<dbReference type="FunFam" id="1.10.1370.40:FF:000006">
    <property type="entry name" value="Organellar oligopeptidase A, chloroplastic/mitochondrial"/>
    <property type="match status" value="1"/>
</dbReference>
<evidence type="ECO:0000259" key="10">
    <source>
        <dbReference type="Pfam" id="PF01432"/>
    </source>
</evidence>
<comment type="catalytic activity">
    <reaction evidence="7">
        <text>Hydrolysis of oligopeptides, with broad specificity. Gly or Ala commonly occur as P1 or P1' residues, but more distant residues are also important, as is shown by the fact that Z-Gly-Pro-Gly-|-Gly-Pro-Ala is cleaved, but not Z-(Gly)(5).</text>
        <dbReference type="EC" id="3.4.24.70"/>
    </reaction>
</comment>
<dbReference type="InterPro" id="IPR045090">
    <property type="entry name" value="Pept_M3A_M3B"/>
</dbReference>
<dbReference type="InterPro" id="IPR024077">
    <property type="entry name" value="Neurolysin/TOP_dom2"/>
</dbReference>
<gene>
    <name evidence="12" type="ORF">FSB_LOCUS52893</name>
</gene>
<dbReference type="GO" id="GO:0009507">
    <property type="term" value="C:chloroplast"/>
    <property type="evidence" value="ECO:0007669"/>
    <property type="project" value="TreeGrafter"/>
</dbReference>
<evidence type="ECO:0000256" key="8">
    <source>
        <dbReference type="ARBA" id="ARBA00026100"/>
    </source>
</evidence>
<name>A0A2N9IM11_FAGSY</name>
<comment type="cofactor">
    <cofactor evidence="9">
        <name>Zn(2+)</name>
        <dbReference type="ChEBI" id="CHEBI:29105"/>
    </cofactor>
    <text evidence="9">Binds 1 zinc ion.</text>
</comment>
<feature type="domain" description="Peptidase M3A/M3B catalytic" evidence="10">
    <location>
        <begin position="393"/>
        <end position="604"/>
    </location>
</feature>
<dbReference type="GO" id="GO:0005829">
    <property type="term" value="C:cytosol"/>
    <property type="evidence" value="ECO:0007669"/>
    <property type="project" value="UniProtKB-ARBA"/>
</dbReference>
<dbReference type="GO" id="GO:0004222">
    <property type="term" value="F:metalloendopeptidase activity"/>
    <property type="evidence" value="ECO:0007669"/>
    <property type="project" value="UniProtKB-EC"/>
</dbReference>
<dbReference type="GO" id="GO:0006518">
    <property type="term" value="P:peptide metabolic process"/>
    <property type="evidence" value="ECO:0007669"/>
    <property type="project" value="TreeGrafter"/>
</dbReference>
<feature type="domain" description="Oligopeptidase A N-terminal" evidence="11">
    <location>
        <begin position="33"/>
        <end position="155"/>
    </location>
</feature>
<dbReference type="FunFam" id="1.10.1370.40:FF:000005">
    <property type="entry name" value="Organellar oligopeptidase A, chloroplastic/mitochondrial"/>
    <property type="match status" value="1"/>
</dbReference>
<dbReference type="Pfam" id="PF19310">
    <property type="entry name" value="TOP_N"/>
    <property type="match status" value="1"/>
</dbReference>
<dbReference type="Gene3D" id="1.10.1370.40">
    <property type="match status" value="1"/>
</dbReference>
<evidence type="ECO:0000256" key="2">
    <source>
        <dbReference type="ARBA" id="ARBA00022670"/>
    </source>
</evidence>
<proteinExistence type="inferred from homology"/>
<feature type="domain" description="Peptidase M3A/M3B catalytic" evidence="10">
    <location>
        <begin position="638"/>
        <end position="770"/>
    </location>
</feature>
<dbReference type="CDD" id="cd06456">
    <property type="entry name" value="M3A_DCP"/>
    <property type="match status" value="1"/>
</dbReference>
<dbReference type="PANTHER" id="PTHR11804:SF83">
    <property type="entry name" value="LD37516P"/>
    <property type="match status" value="1"/>
</dbReference>
<comment type="similarity">
    <text evidence="1 9">Belongs to the peptidase M3 family.</text>
</comment>
<evidence type="ECO:0000256" key="4">
    <source>
        <dbReference type="ARBA" id="ARBA00022801"/>
    </source>
</evidence>
<accession>A0A2N9IM11</accession>
<reference evidence="12" key="1">
    <citation type="submission" date="2018-02" db="EMBL/GenBank/DDBJ databases">
        <authorList>
            <person name="Cohen D.B."/>
            <person name="Kent A.D."/>
        </authorList>
    </citation>
    <scope>NUCLEOTIDE SEQUENCE</scope>
</reference>
<evidence type="ECO:0000256" key="3">
    <source>
        <dbReference type="ARBA" id="ARBA00022723"/>
    </source>
</evidence>
<evidence type="ECO:0000256" key="9">
    <source>
        <dbReference type="RuleBase" id="RU003435"/>
    </source>
</evidence>
<protein>
    <recommendedName>
        <fullName evidence="8">oligopeptidase A</fullName>
        <ecNumber evidence="8">3.4.24.70</ecNumber>
    </recommendedName>
</protein>
<dbReference type="EMBL" id="OIVN01006068">
    <property type="protein sequence ID" value="SPD25011.1"/>
    <property type="molecule type" value="Genomic_DNA"/>
</dbReference>
<dbReference type="Pfam" id="PF01432">
    <property type="entry name" value="Peptidase_M3"/>
    <property type="match status" value="3"/>
</dbReference>
<dbReference type="Gene3D" id="1.10.1370.10">
    <property type="entry name" value="Neurolysin, domain 3"/>
    <property type="match status" value="2"/>
</dbReference>
<evidence type="ECO:0000256" key="7">
    <source>
        <dbReference type="ARBA" id="ARBA00024603"/>
    </source>
</evidence>